<comment type="caution">
    <text evidence="1">The sequence shown here is derived from an EMBL/GenBank/DDBJ whole genome shotgun (WGS) entry which is preliminary data.</text>
</comment>
<accession>A0A2M7THX3</accession>
<reference evidence="2" key="1">
    <citation type="submission" date="2017-09" db="EMBL/GenBank/DDBJ databases">
        <title>Depth-based differentiation of microbial function through sediment-hosted aquifers and enrichment of novel symbionts in the deep terrestrial subsurface.</title>
        <authorList>
            <person name="Probst A.J."/>
            <person name="Ladd B."/>
            <person name="Jarett J.K."/>
            <person name="Geller-Mcgrath D.E."/>
            <person name="Sieber C.M.K."/>
            <person name="Emerson J.B."/>
            <person name="Anantharaman K."/>
            <person name="Thomas B.C."/>
            <person name="Malmstrom R."/>
            <person name="Stieglmeier M."/>
            <person name="Klingl A."/>
            <person name="Woyke T."/>
            <person name="Ryan C.M."/>
            <person name="Banfield J.F."/>
        </authorList>
    </citation>
    <scope>NUCLEOTIDE SEQUENCE [LARGE SCALE GENOMIC DNA]</scope>
</reference>
<dbReference type="EMBL" id="PFNN01000025">
    <property type="protein sequence ID" value="PIZ45828.1"/>
    <property type="molecule type" value="Genomic_DNA"/>
</dbReference>
<evidence type="ECO:0000313" key="1">
    <source>
        <dbReference type="EMBL" id="PIZ45828.1"/>
    </source>
</evidence>
<sequence>MGLMSQVECANLKRAEQIAREKGLLARGKSLNCSYGNACDGLKCPLVSEPQTRTIWIPQTGKVELPKPIDTFYAKLEAHEELKESRTH</sequence>
<evidence type="ECO:0000313" key="2">
    <source>
        <dbReference type="Proteomes" id="UP000231727"/>
    </source>
</evidence>
<dbReference type="Proteomes" id="UP000231727">
    <property type="component" value="Unassembled WGS sequence"/>
</dbReference>
<gene>
    <name evidence="1" type="ORF">COY30_01275</name>
</gene>
<organism evidence="1 2">
    <name type="scientific">Candidatus Woesebacteria bacterium CG_4_10_14_0_2_um_filter_44_9</name>
    <dbReference type="NCBI Taxonomy" id="1975055"/>
    <lineage>
        <taxon>Bacteria</taxon>
        <taxon>Candidatus Woeseibacteriota</taxon>
    </lineage>
</organism>
<proteinExistence type="predicted"/>
<dbReference type="AlphaFoldDB" id="A0A2M7THX3"/>
<protein>
    <submittedName>
        <fullName evidence="1">Uncharacterized protein</fullName>
    </submittedName>
</protein>
<name>A0A2M7THX3_9BACT</name>